<feature type="domain" description="Response regulatory" evidence="3">
    <location>
        <begin position="25"/>
        <end position="153"/>
    </location>
</feature>
<proteinExistence type="predicted"/>
<sequence length="225" mass="25271">MTLIRVNEGDSGERPKAGGRKKRSPVLYVEDNEMNWRVLETGLEKHFELVRAATAEEAFELLREQEFDLILMDIELANSKYNGIEITRILKHAVDAPIAPSALSLNVKHIPIIFVTAYSARYNKTELLTAGGCDLLLKPVDLDKLNSVMLRLIDYQMPATAEESEFIDAETGENKRNFARRSEELECLVHINAFRYLAYSSDISASGIRLVIKDLDNQDCPAVGA</sequence>
<dbReference type="AlphaFoldDB" id="A0A382YNV2"/>
<dbReference type="InterPro" id="IPR050595">
    <property type="entry name" value="Bact_response_regulator"/>
</dbReference>
<gene>
    <name evidence="4" type="ORF">METZ01_LOCUS437748</name>
</gene>
<dbReference type="InterPro" id="IPR001789">
    <property type="entry name" value="Sig_transdc_resp-reg_receiver"/>
</dbReference>
<protein>
    <recommendedName>
        <fullName evidence="3">Response regulatory domain-containing protein</fullName>
    </recommendedName>
</protein>
<dbReference type="PROSITE" id="PS50110">
    <property type="entry name" value="RESPONSE_REGULATORY"/>
    <property type="match status" value="1"/>
</dbReference>
<dbReference type="SMART" id="SM00448">
    <property type="entry name" value="REC"/>
    <property type="match status" value="1"/>
</dbReference>
<dbReference type="PANTHER" id="PTHR44591:SF3">
    <property type="entry name" value="RESPONSE REGULATORY DOMAIN-CONTAINING PROTEIN"/>
    <property type="match status" value="1"/>
</dbReference>
<evidence type="ECO:0000259" key="3">
    <source>
        <dbReference type="PROSITE" id="PS50110"/>
    </source>
</evidence>
<feature type="region of interest" description="Disordered" evidence="2">
    <location>
        <begin position="1"/>
        <end position="22"/>
    </location>
</feature>
<keyword evidence="1" id="KW-0597">Phosphoprotein</keyword>
<evidence type="ECO:0000256" key="2">
    <source>
        <dbReference type="SAM" id="MobiDB-lite"/>
    </source>
</evidence>
<dbReference type="Pfam" id="PF00072">
    <property type="entry name" value="Response_reg"/>
    <property type="match status" value="1"/>
</dbReference>
<name>A0A382YNV2_9ZZZZ</name>
<dbReference type="GO" id="GO:0000160">
    <property type="term" value="P:phosphorelay signal transduction system"/>
    <property type="evidence" value="ECO:0007669"/>
    <property type="project" value="InterPro"/>
</dbReference>
<feature type="compositionally biased region" description="Basic and acidic residues" evidence="2">
    <location>
        <begin position="7"/>
        <end position="16"/>
    </location>
</feature>
<feature type="non-terminal residue" evidence="4">
    <location>
        <position position="225"/>
    </location>
</feature>
<dbReference type="InterPro" id="IPR011006">
    <property type="entry name" value="CheY-like_superfamily"/>
</dbReference>
<dbReference type="Gene3D" id="3.40.50.2300">
    <property type="match status" value="1"/>
</dbReference>
<reference evidence="4" key="1">
    <citation type="submission" date="2018-05" db="EMBL/GenBank/DDBJ databases">
        <authorList>
            <person name="Lanie J.A."/>
            <person name="Ng W.-L."/>
            <person name="Kazmierczak K.M."/>
            <person name="Andrzejewski T.M."/>
            <person name="Davidsen T.M."/>
            <person name="Wayne K.J."/>
            <person name="Tettelin H."/>
            <person name="Glass J.I."/>
            <person name="Rusch D."/>
            <person name="Podicherti R."/>
            <person name="Tsui H.-C.T."/>
            <person name="Winkler M.E."/>
        </authorList>
    </citation>
    <scope>NUCLEOTIDE SEQUENCE</scope>
</reference>
<dbReference type="SUPFAM" id="SSF52172">
    <property type="entry name" value="CheY-like"/>
    <property type="match status" value="1"/>
</dbReference>
<evidence type="ECO:0000256" key="1">
    <source>
        <dbReference type="ARBA" id="ARBA00022553"/>
    </source>
</evidence>
<dbReference type="EMBL" id="UINC01177321">
    <property type="protein sequence ID" value="SVD84894.1"/>
    <property type="molecule type" value="Genomic_DNA"/>
</dbReference>
<organism evidence="4">
    <name type="scientific">marine metagenome</name>
    <dbReference type="NCBI Taxonomy" id="408172"/>
    <lineage>
        <taxon>unclassified sequences</taxon>
        <taxon>metagenomes</taxon>
        <taxon>ecological metagenomes</taxon>
    </lineage>
</organism>
<accession>A0A382YNV2</accession>
<dbReference type="CDD" id="cd17546">
    <property type="entry name" value="REC_hyHK_CKI1_RcsC-like"/>
    <property type="match status" value="1"/>
</dbReference>
<evidence type="ECO:0000313" key="4">
    <source>
        <dbReference type="EMBL" id="SVD84894.1"/>
    </source>
</evidence>
<dbReference type="PANTHER" id="PTHR44591">
    <property type="entry name" value="STRESS RESPONSE REGULATOR PROTEIN 1"/>
    <property type="match status" value="1"/>
</dbReference>